<dbReference type="InterPro" id="IPR011008">
    <property type="entry name" value="Dimeric_a/b-barrel"/>
</dbReference>
<protein>
    <submittedName>
        <fullName evidence="3">YciI family protein</fullName>
    </submittedName>
</protein>
<accession>A0ABZ1C2X7</accession>
<comment type="similarity">
    <text evidence="1">Belongs to the YciI family.</text>
</comment>
<keyword evidence="4" id="KW-1185">Reference proteome</keyword>
<evidence type="ECO:0000313" key="4">
    <source>
        <dbReference type="Proteomes" id="UP000738431"/>
    </source>
</evidence>
<dbReference type="EMBL" id="CP139781">
    <property type="protein sequence ID" value="WRQ85667.1"/>
    <property type="molecule type" value="Genomic_DNA"/>
</dbReference>
<evidence type="ECO:0000256" key="1">
    <source>
        <dbReference type="ARBA" id="ARBA00007689"/>
    </source>
</evidence>
<dbReference type="RefSeq" id="WP_221032792.1">
    <property type="nucleotide sequence ID" value="NZ_CP139781.1"/>
</dbReference>
<feature type="domain" description="YCII-related" evidence="2">
    <location>
        <begin position="15"/>
        <end position="119"/>
    </location>
</feature>
<dbReference type="PANTHER" id="PTHR35174:SF3">
    <property type="entry name" value="BLL7171 PROTEIN"/>
    <property type="match status" value="1"/>
</dbReference>
<name>A0ABZ1C2X7_9BACT</name>
<organism evidence="3 4">
    <name type="scientific">Actomonas aquatica</name>
    <dbReference type="NCBI Taxonomy" id="2866162"/>
    <lineage>
        <taxon>Bacteria</taxon>
        <taxon>Pseudomonadati</taxon>
        <taxon>Verrucomicrobiota</taxon>
        <taxon>Opitutia</taxon>
        <taxon>Opitutales</taxon>
        <taxon>Opitutaceae</taxon>
        <taxon>Actomonas</taxon>
    </lineage>
</organism>
<proteinExistence type="inferred from homology"/>
<dbReference type="Pfam" id="PF03795">
    <property type="entry name" value="YCII"/>
    <property type="match status" value="1"/>
</dbReference>
<dbReference type="SUPFAM" id="SSF54909">
    <property type="entry name" value="Dimeric alpha+beta barrel"/>
    <property type="match status" value="1"/>
</dbReference>
<evidence type="ECO:0000259" key="2">
    <source>
        <dbReference type="Pfam" id="PF03795"/>
    </source>
</evidence>
<evidence type="ECO:0000313" key="3">
    <source>
        <dbReference type="EMBL" id="WRQ85667.1"/>
    </source>
</evidence>
<dbReference type="PANTHER" id="PTHR35174">
    <property type="entry name" value="BLL7171 PROTEIN-RELATED"/>
    <property type="match status" value="1"/>
</dbReference>
<sequence>MSSADASDALPQFLLLFREPKTDALPPSPEELQALLAEWTAWADHVGAEGKYHSGNPLEESGAVLRGPAGEHVTDGPFIEAKEFLGGYFLISAADLNDAITIARGCPGLRDGMSVEVRPILAH</sequence>
<dbReference type="Proteomes" id="UP000738431">
    <property type="component" value="Chromosome"/>
</dbReference>
<gene>
    <name evidence="3" type="ORF">K1X11_012715</name>
</gene>
<reference evidence="3 4" key="1">
    <citation type="submission" date="2023-12" db="EMBL/GenBank/DDBJ databases">
        <title>Description of an unclassified Opitutus bacterium of Verrucomicrobiota.</title>
        <authorList>
            <person name="Zhang D.-F."/>
        </authorList>
    </citation>
    <scope>NUCLEOTIDE SEQUENCE [LARGE SCALE GENOMIC DNA]</scope>
    <source>
        <strain evidence="3 4">WL0086</strain>
    </source>
</reference>
<dbReference type="InterPro" id="IPR005545">
    <property type="entry name" value="YCII"/>
</dbReference>
<dbReference type="Gene3D" id="3.30.70.1060">
    <property type="entry name" value="Dimeric alpha+beta barrel"/>
    <property type="match status" value="1"/>
</dbReference>